<name>A0ABR5NEK4_BRECH</name>
<protein>
    <submittedName>
        <fullName evidence="7">Peptide ABC transporter substrate-binding protein</fullName>
    </submittedName>
</protein>
<dbReference type="RefSeq" id="WP_055744296.1">
    <property type="nucleotide sequence ID" value="NZ_LJJB01000007.1"/>
</dbReference>
<feature type="chain" id="PRO_5046503388" evidence="5">
    <location>
        <begin position="23"/>
        <end position="528"/>
    </location>
</feature>
<dbReference type="PIRSF" id="PIRSF002741">
    <property type="entry name" value="MppA"/>
    <property type="match status" value="1"/>
</dbReference>
<dbReference type="InterPro" id="IPR023765">
    <property type="entry name" value="SBP_5_CS"/>
</dbReference>
<dbReference type="InterPro" id="IPR030678">
    <property type="entry name" value="Peptide/Ni-bd"/>
</dbReference>
<gene>
    <name evidence="7" type="ORF">AN963_09870</name>
</gene>
<evidence type="ECO:0000256" key="3">
    <source>
        <dbReference type="ARBA" id="ARBA00022729"/>
    </source>
</evidence>
<evidence type="ECO:0000259" key="6">
    <source>
        <dbReference type="Pfam" id="PF00496"/>
    </source>
</evidence>
<dbReference type="InterPro" id="IPR039424">
    <property type="entry name" value="SBP_5"/>
</dbReference>
<organism evidence="7 8">
    <name type="scientific">Brevibacillus choshinensis</name>
    <dbReference type="NCBI Taxonomy" id="54911"/>
    <lineage>
        <taxon>Bacteria</taxon>
        <taxon>Bacillati</taxon>
        <taxon>Bacillota</taxon>
        <taxon>Bacilli</taxon>
        <taxon>Bacillales</taxon>
        <taxon>Paenibacillaceae</taxon>
        <taxon>Brevibacillus</taxon>
    </lineage>
</organism>
<dbReference type="EMBL" id="LJJB01000007">
    <property type="protein sequence ID" value="KQL49963.1"/>
    <property type="molecule type" value="Genomic_DNA"/>
</dbReference>
<evidence type="ECO:0000256" key="2">
    <source>
        <dbReference type="ARBA" id="ARBA00005695"/>
    </source>
</evidence>
<comment type="caution">
    <text evidence="7">The sequence shown here is derived from an EMBL/GenBank/DDBJ whole genome shotgun (WGS) entry which is preliminary data.</text>
</comment>
<dbReference type="Gene3D" id="3.40.190.10">
    <property type="entry name" value="Periplasmic binding protein-like II"/>
    <property type="match status" value="1"/>
</dbReference>
<dbReference type="PANTHER" id="PTHR30290:SF38">
    <property type="entry name" value="D,D-DIPEPTIDE-BINDING PERIPLASMIC PROTEIN DDPA-RELATED"/>
    <property type="match status" value="1"/>
</dbReference>
<keyword evidence="8" id="KW-1185">Reference proteome</keyword>
<evidence type="ECO:0000256" key="5">
    <source>
        <dbReference type="SAM" id="SignalP"/>
    </source>
</evidence>
<dbReference type="SUPFAM" id="SSF53850">
    <property type="entry name" value="Periplasmic binding protein-like II"/>
    <property type="match status" value="1"/>
</dbReference>
<feature type="signal peptide" evidence="5">
    <location>
        <begin position="1"/>
        <end position="22"/>
    </location>
</feature>
<proteinExistence type="inferred from homology"/>
<comment type="subcellular location">
    <subcellularLocation>
        <location evidence="1">Cell membrane</location>
        <topology evidence="1">Lipid-anchor</topology>
    </subcellularLocation>
</comment>
<evidence type="ECO:0000256" key="4">
    <source>
        <dbReference type="SAM" id="MobiDB-lite"/>
    </source>
</evidence>
<dbReference type="Pfam" id="PF00496">
    <property type="entry name" value="SBP_bac_5"/>
    <property type="match status" value="1"/>
</dbReference>
<feature type="domain" description="Solute-binding protein family 5" evidence="6">
    <location>
        <begin position="85"/>
        <end position="442"/>
    </location>
</feature>
<evidence type="ECO:0000313" key="7">
    <source>
        <dbReference type="EMBL" id="KQL49963.1"/>
    </source>
</evidence>
<evidence type="ECO:0000313" key="8">
    <source>
        <dbReference type="Proteomes" id="UP000051063"/>
    </source>
</evidence>
<reference evidence="7 8" key="1">
    <citation type="submission" date="2015-09" db="EMBL/GenBank/DDBJ databases">
        <title>Genome sequencing project for genomic taxonomy and phylogenomics of Bacillus-like bacteria.</title>
        <authorList>
            <person name="Liu B."/>
            <person name="Wang J."/>
            <person name="Zhu Y."/>
            <person name="Liu G."/>
            <person name="Chen Q."/>
            <person name="Chen Z."/>
            <person name="Lan J."/>
            <person name="Che J."/>
            <person name="Ge C."/>
            <person name="Shi H."/>
            <person name="Pan Z."/>
            <person name="Liu X."/>
        </authorList>
    </citation>
    <scope>NUCLEOTIDE SEQUENCE [LARGE SCALE GENOMIC DNA]</scope>
    <source>
        <strain evidence="7 8">DSM 8552</strain>
    </source>
</reference>
<dbReference type="PROSITE" id="PS51257">
    <property type="entry name" value="PROKAR_LIPOPROTEIN"/>
    <property type="match status" value="1"/>
</dbReference>
<evidence type="ECO:0000256" key="1">
    <source>
        <dbReference type="ARBA" id="ARBA00004193"/>
    </source>
</evidence>
<sequence length="528" mass="59521">MKRNRIAIFLIVAMLLSLIGCSSSTSSPSDTPSGDGKTEGKKELRVATSTAPPTLDLLKTTTVAAVQISWNIFESLVTMDENYQVAPMMAKSIDVSQDGKTITFPLREGLKFHNGKEVTAEDVVASLTRWKELSNNGRAALTKAKVTAKDAQTVEIALGNDSPSSAFILSSLAFPQQGAMIMPKEVIEAADEKGVKEYIGSGPFKFVEWKQDQYIHLQKFSDYKPSEQATSGRAGKKEVSVDDLYFIPVTDAATRVAGLQSGEYDFADDIPIDNYNKLKEDPNIETMISKPRRWNGIVFNTKSDVFSNIKARQAVNAGLDLDEIMMAATGNPDFYRVDHGLMYQEQSLYVDAGKENYNQKNLDKAKKLLAEAGYQGQTVTILGTRDYEFLYKTAVVVKAQMEKMGINVNLEIYDFPTLQRKTKEEKGWEMYFTYFPIYMNPTQPIFLDSRNKFVGQFNDPKMDQLLDKYRLSNEASEQKEIFKEIQALFWEDVPVIKLGDMFGLLAYRNNVKGYKYFYDISFWNVSVE</sequence>
<dbReference type="InterPro" id="IPR000914">
    <property type="entry name" value="SBP_5_dom"/>
</dbReference>
<feature type="compositionally biased region" description="Low complexity" evidence="4">
    <location>
        <begin position="23"/>
        <end position="35"/>
    </location>
</feature>
<comment type="similarity">
    <text evidence="2">Belongs to the bacterial solute-binding protein 5 family.</text>
</comment>
<dbReference type="Gene3D" id="3.90.76.10">
    <property type="entry name" value="Dipeptide-binding Protein, Domain 1"/>
    <property type="match status" value="1"/>
</dbReference>
<feature type="region of interest" description="Disordered" evidence="4">
    <location>
        <begin position="23"/>
        <end position="43"/>
    </location>
</feature>
<dbReference type="PANTHER" id="PTHR30290">
    <property type="entry name" value="PERIPLASMIC BINDING COMPONENT OF ABC TRANSPORTER"/>
    <property type="match status" value="1"/>
</dbReference>
<accession>A0ABR5NEK4</accession>
<dbReference type="PROSITE" id="PS01040">
    <property type="entry name" value="SBP_BACTERIAL_5"/>
    <property type="match status" value="1"/>
</dbReference>
<dbReference type="Proteomes" id="UP000051063">
    <property type="component" value="Unassembled WGS sequence"/>
</dbReference>
<keyword evidence="3 5" id="KW-0732">Signal</keyword>
<dbReference type="Gene3D" id="3.10.105.10">
    <property type="entry name" value="Dipeptide-binding Protein, Domain 3"/>
    <property type="match status" value="1"/>
</dbReference>
<dbReference type="CDD" id="cd08502">
    <property type="entry name" value="PBP2_NikA_DppA_OppA_like_16"/>
    <property type="match status" value="1"/>
</dbReference>